<feature type="domain" description="Histidine kinase" evidence="11">
    <location>
        <begin position="139"/>
        <end position="359"/>
    </location>
</feature>
<keyword evidence="14" id="KW-1185">Reference proteome</keyword>
<proteinExistence type="predicted"/>
<evidence type="ECO:0000256" key="3">
    <source>
        <dbReference type="ARBA" id="ARBA00012438"/>
    </source>
</evidence>
<dbReference type="InterPro" id="IPR003594">
    <property type="entry name" value="HATPase_dom"/>
</dbReference>
<feature type="transmembrane region" description="Helical" evidence="10">
    <location>
        <begin position="12"/>
        <end position="34"/>
    </location>
</feature>
<dbReference type="SMART" id="SM00304">
    <property type="entry name" value="HAMP"/>
    <property type="match status" value="1"/>
</dbReference>
<evidence type="ECO:0000256" key="10">
    <source>
        <dbReference type="SAM" id="Phobius"/>
    </source>
</evidence>
<keyword evidence="6 10" id="KW-0812">Transmembrane</keyword>
<sequence>MSARLRLTLSYAGFLLLAAVAFFVVLLYIIRFVPDGYVEVPTYSPNRSDLLEALWPRALQVFAVLAVMGLVGGWLLAGRMLRPLQRINGVARRVSDGSLDDRVRLDGPRDEFRELADTFDSMLDRLQGSLDEQRRFAANAAHELRTPYAIERSMLDVALADPAGIDLARLLLRLDETNRRGIEVVGALLALASLDDPAGLVRDPVDVAEIVSGVVDELRPAATAAGLTIDSEIGEGDIDGSATLVRQLVGNLVLNGIRHNLPGGWVTVRTSTGPRGTVQLEVANSGGVVSPSLLGTLTEPFVRGAGRVARAPGAGSAPEGSGLGLALVARIAEVHGAVLRLEAPPTGGLVAHVVFPAPR</sequence>
<evidence type="ECO:0000259" key="12">
    <source>
        <dbReference type="PROSITE" id="PS50885"/>
    </source>
</evidence>
<evidence type="ECO:0000256" key="7">
    <source>
        <dbReference type="ARBA" id="ARBA00022777"/>
    </source>
</evidence>
<dbReference type="PROSITE" id="PS50109">
    <property type="entry name" value="HIS_KIN"/>
    <property type="match status" value="1"/>
</dbReference>
<comment type="catalytic activity">
    <reaction evidence="1">
        <text>ATP + protein L-histidine = ADP + protein N-phospho-L-histidine.</text>
        <dbReference type="EC" id="2.7.13.3"/>
    </reaction>
</comment>
<evidence type="ECO:0000256" key="9">
    <source>
        <dbReference type="ARBA" id="ARBA00023012"/>
    </source>
</evidence>
<dbReference type="SUPFAM" id="SSF55874">
    <property type="entry name" value="ATPase domain of HSP90 chaperone/DNA topoisomerase II/histidine kinase"/>
    <property type="match status" value="1"/>
</dbReference>
<dbReference type="InterPro" id="IPR050428">
    <property type="entry name" value="TCS_sensor_his_kinase"/>
</dbReference>
<dbReference type="SMART" id="SM00387">
    <property type="entry name" value="HATPase_c"/>
    <property type="match status" value="1"/>
</dbReference>
<dbReference type="GO" id="GO:0000155">
    <property type="term" value="F:phosphorelay sensor kinase activity"/>
    <property type="evidence" value="ECO:0007669"/>
    <property type="project" value="InterPro"/>
</dbReference>
<reference evidence="13 14" key="1">
    <citation type="submission" date="2020-08" db="EMBL/GenBank/DDBJ databases">
        <title>Sequencing the genomes of 1000 actinobacteria strains.</title>
        <authorList>
            <person name="Klenk H.-P."/>
        </authorList>
    </citation>
    <scope>NUCLEOTIDE SEQUENCE [LARGE SCALE GENOMIC DNA]</scope>
    <source>
        <strain evidence="13 14">DSM 105784</strain>
    </source>
</reference>
<dbReference type="InterPro" id="IPR003660">
    <property type="entry name" value="HAMP_dom"/>
</dbReference>
<dbReference type="CDD" id="cd06225">
    <property type="entry name" value="HAMP"/>
    <property type="match status" value="1"/>
</dbReference>
<comment type="caution">
    <text evidence="13">The sequence shown here is derived from an EMBL/GenBank/DDBJ whole genome shotgun (WGS) entry which is preliminary data.</text>
</comment>
<comment type="subcellular location">
    <subcellularLocation>
        <location evidence="2">Cell membrane</location>
    </subcellularLocation>
</comment>
<keyword evidence="5 13" id="KW-0808">Transferase</keyword>
<dbReference type="SUPFAM" id="SSF47384">
    <property type="entry name" value="Homodimeric domain of signal transducing histidine kinase"/>
    <property type="match status" value="1"/>
</dbReference>
<dbReference type="Pfam" id="PF02518">
    <property type="entry name" value="HATPase_c"/>
    <property type="match status" value="1"/>
</dbReference>
<organism evidence="13 14">
    <name type="scientific">Conyzicola lurida</name>
    <dbReference type="NCBI Taxonomy" id="1172621"/>
    <lineage>
        <taxon>Bacteria</taxon>
        <taxon>Bacillati</taxon>
        <taxon>Actinomycetota</taxon>
        <taxon>Actinomycetes</taxon>
        <taxon>Micrococcales</taxon>
        <taxon>Microbacteriaceae</taxon>
        <taxon>Conyzicola</taxon>
    </lineage>
</organism>
<dbReference type="Gene3D" id="1.10.287.130">
    <property type="match status" value="1"/>
</dbReference>
<keyword evidence="4" id="KW-0597">Phosphoprotein</keyword>
<dbReference type="RefSeq" id="WP_184238026.1">
    <property type="nucleotide sequence ID" value="NZ_JACHMJ010000001.1"/>
</dbReference>
<evidence type="ECO:0000259" key="11">
    <source>
        <dbReference type="PROSITE" id="PS50109"/>
    </source>
</evidence>
<keyword evidence="9" id="KW-0902">Two-component regulatory system</keyword>
<dbReference type="SMART" id="SM00388">
    <property type="entry name" value="HisKA"/>
    <property type="match status" value="1"/>
</dbReference>
<evidence type="ECO:0000256" key="5">
    <source>
        <dbReference type="ARBA" id="ARBA00022679"/>
    </source>
</evidence>
<evidence type="ECO:0000256" key="8">
    <source>
        <dbReference type="ARBA" id="ARBA00022989"/>
    </source>
</evidence>
<evidence type="ECO:0000256" key="2">
    <source>
        <dbReference type="ARBA" id="ARBA00004236"/>
    </source>
</evidence>
<dbReference type="PANTHER" id="PTHR45436:SF5">
    <property type="entry name" value="SENSOR HISTIDINE KINASE TRCS"/>
    <property type="match status" value="1"/>
</dbReference>
<dbReference type="CDD" id="cd00082">
    <property type="entry name" value="HisKA"/>
    <property type="match status" value="1"/>
</dbReference>
<name>A0A841ALQ7_9MICO</name>
<dbReference type="PANTHER" id="PTHR45436">
    <property type="entry name" value="SENSOR HISTIDINE KINASE YKOH"/>
    <property type="match status" value="1"/>
</dbReference>
<dbReference type="Proteomes" id="UP000536685">
    <property type="component" value="Unassembled WGS sequence"/>
</dbReference>
<dbReference type="InterPro" id="IPR005467">
    <property type="entry name" value="His_kinase_dom"/>
</dbReference>
<dbReference type="InterPro" id="IPR036890">
    <property type="entry name" value="HATPase_C_sf"/>
</dbReference>
<evidence type="ECO:0000313" key="14">
    <source>
        <dbReference type="Proteomes" id="UP000536685"/>
    </source>
</evidence>
<dbReference type="InterPro" id="IPR036097">
    <property type="entry name" value="HisK_dim/P_sf"/>
</dbReference>
<keyword evidence="10" id="KW-0472">Membrane</keyword>
<evidence type="ECO:0000256" key="1">
    <source>
        <dbReference type="ARBA" id="ARBA00000085"/>
    </source>
</evidence>
<dbReference type="Gene3D" id="3.30.565.10">
    <property type="entry name" value="Histidine kinase-like ATPase, C-terminal domain"/>
    <property type="match status" value="1"/>
</dbReference>
<protein>
    <recommendedName>
        <fullName evidence="3">histidine kinase</fullName>
        <ecNumber evidence="3">2.7.13.3</ecNumber>
    </recommendedName>
</protein>
<feature type="domain" description="HAMP" evidence="12">
    <location>
        <begin position="78"/>
        <end position="131"/>
    </location>
</feature>
<dbReference type="InterPro" id="IPR003661">
    <property type="entry name" value="HisK_dim/P_dom"/>
</dbReference>
<dbReference type="GO" id="GO:0005886">
    <property type="term" value="C:plasma membrane"/>
    <property type="evidence" value="ECO:0007669"/>
    <property type="project" value="UniProtKB-SubCell"/>
</dbReference>
<accession>A0A841ALQ7</accession>
<dbReference type="EC" id="2.7.13.3" evidence="3"/>
<dbReference type="Pfam" id="PF00512">
    <property type="entry name" value="HisKA"/>
    <property type="match status" value="1"/>
</dbReference>
<dbReference type="AlphaFoldDB" id="A0A841ALQ7"/>
<keyword evidence="8 10" id="KW-1133">Transmembrane helix</keyword>
<gene>
    <name evidence="13" type="ORF">HD599_002470</name>
</gene>
<evidence type="ECO:0000256" key="6">
    <source>
        <dbReference type="ARBA" id="ARBA00022692"/>
    </source>
</evidence>
<evidence type="ECO:0000313" key="13">
    <source>
        <dbReference type="EMBL" id="MBB5844147.1"/>
    </source>
</evidence>
<feature type="transmembrane region" description="Helical" evidence="10">
    <location>
        <begin position="54"/>
        <end position="77"/>
    </location>
</feature>
<dbReference type="PROSITE" id="PS50885">
    <property type="entry name" value="HAMP"/>
    <property type="match status" value="1"/>
</dbReference>
<dbReference type="Pfam" id="PF00672">
    <property type="entry name" value="HAMP"/>
    <property type="match status" value="1"/>
</dbReference>
<evidence type="ECO:0000256" key="4">
    <source>
        <dbReference type="ARBA" id="ARBA00022553"/>
    </source>
</evidence>
<dbReference type="SUPFAM" id="SSF158472">
    <property type="entry name" value="HAMP domain-like"/>
    <property type="match status" value="1"/>
</dbReference>
<keyword evidence="7 13" id="KW-0418">Kinase</keyword>
<dbReference type="EMBL" id="JACHMJ010000001">
    <property type="protein sequence ID" value="MBB5844147.1"/>
    <property type="molecule type" value="Genomic_DNA"/>
</dbReference>